<dbReference type="InterPro" id="IPR027417">
    <property type="entry name" value="P-loop_NTPase"/>
</dbReference>
<dbReference type="Proteomes" id="UP000515243">
    <property type="component" value="Chromosome 1"/>
</dbReference>
<organism evidence="1 3">
    <name type="scientific">Clostridium butyricum</name>
    <dbReference type="NCBI Taxonomy" id="1492"/>
    <lineage>
        <taxon>Bacteria</taxon>
        <taxon>Bacillati</taxon>
        <taxon>Bacillota</taxon>
        <taxon>Clostridia</taxon>
        <taxon>Eubacteriales</taxon>
        <taxon>Clostridiaceae</taxon>
        <taxon>Clostridium</taxon>
    </lineage>
</organism>
<name>A0AAP9UDI8_CLOBU</name>
<evidence type="ECO:0000313" key="3">
    <source>
        <dbReference type="Proteomes" id="UP000515243"/>
    </source>
</evidence>
<reference evidence="1 3" key="1">
    <citation type="submission" date="2019-05" db="EMBL/GenBank/DDBJ databases">
        <authorList>
            <person name="Schori C."/>
            <person name="Ahrens C."/>
        </authorList>
    </citation>
    <scope>NUCLEOTIDE SEQUENCE [LARGE SCALE GENOMIC DNA]</scope>
    <source>
        <strain evidence="1 3">DSM 10702</strain>
    </source>
</reference>
<accession>A0AAP9UDI8</accession>
<dbReference type="AlphaFoldDB" id="A0AAP9UDI8"/>
<protein>
    <submittedName>
        <fullName evidence="1">Terminase</fullName>
    </submittedName>
</protein>
<dbReference type="Gene3D" id="3.40.50.300">
    <property type="entry name" value="P-loop containing nucleotide triphosphate hydrolases"/>
    <property type="match status" value="1"/>
</dbReference>
<dbReference type="RefSeq" id="WP_035765574.1">
    <property type="nucleotide sequence ID" value="NZ_AP019716.1"/>
</dbReference>
<evidence type="ECO:0000313" key="1">
    <source>
        <dbReference type="EMBL" id="QMW90208.1"/>
    </source>
</evidence>
<dbReference type="Gene3D" id="3.30.420.240">
    <property type="match status" value="1"/>
</dbReference>
<proteinExistence type="predicted"/>
<evidence type="ECO:0000313" key="2">
    <source>
        <dbReference type="EMBL" id="QMW90559.1"/>
    </source>
</evidence>
<dbReference type="GeneID" id="92943737"/>
<sequence length="574" mass="67073">MIYYDILEFSSDVEYEVYILNKYLTKHYDSKSAKELLRSYNDNLDGLAKSLGHKDIGFYCEYFLREIFVPSDDNTARELCSSHYELWDMADRMLIQDEFDKTNIVCPRGFAKTTIYDFAVISWCICYKESIFTILIGKKDKDATQFMDDILQLFEKNKRIIDNFGQLIDRKKNTVNANEIEFSNGCDLQAVGSGTSIRGRKYGNVRPTLVIGDDAQDDNDVLTAEARQKKYDTWCKQVENVGDTAVYRKGKKIKKATKIVSIGTVLHLECLISRLSKNPDYKTILKRAIILKDGQTVDDIFESDLWQQCHDIYFDEKFNENQRYENAKKFYLNHYDEMQFPVLWPEKWDCFEDLAVDYWKNRKTFMSEKMNDGSSIGEKWFKSIRTQISEEIENHRFIKTMLTVDPASTTKKKSDSTNIMVGSKAVNDFTYVRDVVHKKMGFKQYCEKVVELLRKYLDITHINIEKNTFQGADVLKIQELIKEDPILRPKKYIWINEMQKKNKDEKISTITDSVNNGAIIMVSDKEDSKKAIDEILEFQGQKYSPHDDAPDNLSELENKLKEIKPKASFSIIYR</sequence>
<dbReference type="EMBL" id="CP040626">
    <property type="protein sequence ID" value="QMW90559.1"/>
    <property type="molecule type" value="Genomic_DNA"/>
</dbReference>
<gene>
    <name evidence="1" type="ORF">FF104_04365</name>
    <name evidence="2" type="ORF">FF104_06180</name>
</gene>
<dbReference type="EMBL" id="CP040626">
    <property type="protein sequence ID" value="QMW90208.1"/>
    <property type="molecule type" value="Genomic_DNA"/>
</dbReference>